<evidence type="ECO:0000313" key="8">
    <source>
        <dbReference type="EMBL" id="ABX08626.1"/>
    </source>
</evidence>
<reference evidence="8 9" key="1">
    <citation type="journal article" date="2007" name="PLoS Genet.">
        <title>Patterns and implications of gene gain and loss in the evolution of Prochlorococcus.</title>
        <authorList>
            <person name="Kettler G.C."/>
            <person name="Martiny A.C."/>
            <person name="Huang K."/>
            <person name="Zucker J."/>
            <person name="Coleman M.L."/>
            <person name="Rodrigue S."/>
            <person name="Chen F."/>
            <person name="Lapidus A."/>
            <person name="Ferriera S."/>
            <person name="Johnson J."/>
            <person name="Steglich C."/>
            <person name="Church G.M."/>
            <person name="Richardson P."/>
            <person name="Chisholm S.W."/>
        </authorList>
    </citation>
    <scope>NUCLEOTIDE SEQUENCE [LARGE SCALE GENOMIC DNA]</scope>
    <source>
        <strain evidence="9">MIT 9211</strain>
    </source>
</reference>
<dbReference type="KEGG" id="pmj:P9211_06951"/>
<evidence type="ECO:0000259" key="7">
    <source>
        <dbReference type="Pfam" id="PF00636"/>
    </source>
</evidence>
<name>A9B9W4_PROM4</name>
<dbReference type="PIRSF" id="PIRSF005520">
    <property type="entry name" value="UCP005520"/>
    <property type="match status" value="1"/>
</dbReference>
<dbReference type="EMBL" id="CP000878">
    <property type="protein sequence ID" value="ABX08626.1"/>
    <property type="molecule type" value="Genomic_DNA"/>
</dbReference>
<sequence length="144" mass="16474">MTDWLRLLKPSGSPEELGPLQLAWLGDAVWEMHQRLLLCRKPAKSKELHKTVVSRVKAEAQADALQMINVFLTDLEKDFVRRGRNRVGRGSRKVEIATYAKATGFETLIGWLFLKDPARLAQLLDRLEETHPTRPIATNKNEPY</sequence>
<evidence type="ECO:0000256" key="2">
    <source>
        <dbReference type="ARBA" id="ARBA00022552"/>
    </source>
</evidence>
<comment type="subunit">
    <text evidence="6">Homodimer.</text>
</comment>
<feature type="active site" evidence="6">
    <location>
        <position position="27"/>
    </location>
</feature>
<evidence type="ECO:0000313" key="9">
    <source>
        <dbReference type="Proteomes" id="UP000000788"/>
    </source>
</evidence>
<keyword evidence="6" id="KW-0699">rRNA-binding</keyword>
<keyword evidence="6" id="KW-0694">RNA-binding</keyword>
<dbReference type="GO" id="GO:0006364">
    <property type="term" value="P:rRNA processing"/>
    <property type="evidence" value="ECO:0007669"/>
    <property type="project" value="UniProtKB-UniRule"/>
</dbReference>
<dbReference type="InterPro" id="IPR000999">
    <property type="entry name" value="RNase_III_dom"/>
</dbReference>
<dbReference type="InterPro" id="IPR036389">
    <property type="entry name" value="RNase_III_sf"/>
</dbReference>
<dbReference type="GO" id="GO:0005737">
    <property type="term" value="C:cytoplasm"/>
    <property type="evidence" value="ECO:0007669"/>
    <property type="project" value="UniProtKB-SubCell"/>
</dbReference>
<keyword evidence="2 6" id="KW-0698">rRNA processing</keyword>
<dbReference type="GO" id="GO:0019843">
    <property type="term" value="F:rRNA binding"/>
    <property type="evidence" value="ECO:0007669"/>
    <property type="project" value="UniProtKB-UniRule"/>
</dbReference>
<keyword evidence="6" id="KW-0963">Cytoplasm</keyword>
<dbReference type="Proteomes" id="UP000000788">
    <property type="component" value="Chromosome"/>
</dbReference>
<dbReference type="Pfam" id="PF00636">
    <property type="entry name" value="Ribonuclease_3"/>
    <property type="match status" value="1"/>
</dbReference>
<keyword evidence="1 6" id="KW-0690">Ribosome biogenesis</keyword>
<dbReference type="Gene3D" id="1.10.1520.10">
    <property type="entry name" value="Ribonuclease III domain"/>
    <property type="match status" value="1"/>
</dbReference>
<dbReference type="AlphaFoldDB" id="A9B9W4"/>
<comment type="cofactor">
    <cofactor evidence="6">
        <name>Mg(2+)</name>
        <dbReference type="ChEBI" id="CHEBI:18420"/>
    </cofactor>
</comment>
<dbReference type="PANTHER" id="PTHR34276:SF1">
    <property type="entry name" value="MINI-RIBONUCLEASE 3"/>
    <property type="match status" value="1"/>
</dbReference>
<evidence type="ECO:0000256" key="1">
    <source>
        <dbReference type="ARBA" id="ARBA00022517"/>
    </source>
</evidence>
<gene>
    <name evidence="6" type="primary">mrnC</name>
    <name evidence="8" type="ordered locus">P9211_06951</name>
</gene>
<dbReference type="HOGENOM" id="CLU_091169_3_0_3"/>
<dbReference type="eggNOG" id="COG1939">
    <property type="taxonomic scope" value="Bacteria"/>
</dbReference>
<dbReference type="RefSeq" id="WP_012195248.1">
    <property type="nucleotide sequence ID" value="NC_009976.1"/>
</dbReference>
<accession>A9B9W4</accession>
<dbReference type="OrthoDB" id="46571at2"/>
<keyword evidence="3 6" id="KW-0540">Nuclease</keyword>
<protein>
    <recommendedName>
        <fullName evidence="6">Mini-ribonuclease 3</fullName>
        <shortName evidence="6">Mini-3</shortName>
        <shortName evidence="6">Mini-RNase 3</shortName>
        <ecNumber evidence="6">3.1.26.-</ecNumber>
    </recommendedName>
    <alternativeName>
        <fullName evidence="6">Mini-RNase III</fullName>
        <shortName evidence="6">Mini-III</shortName>
    </alternativeName>
</protein>
<dbReference type="HAMAP" id="MF_01468">
    <property type="entry name" value="RNase_Mini_III"/>
    <property type="match status" value="1"/>
</dbReference>
<organism evidence="8 9">
    <name type="scientific">Prochlorococcus marinus (strain MIT 9211)</name>
    <dbReference type="NCBI Taxonomy" id="93059"/>
    <lineage>
        <taxon>Bacteria</taxon>
        <taxon>Bacillati</taxon>
        <taxon>Cyanobacteriota</taxon>
        <taxon>Cyanophyceae</taxon>
        <taxon>Synechococcales</taxon>
        <taxon>Prochlorococcaceae</taxon>
        <taxon>Prochlorococcus</taxon>
    </lineage>
</organism>
<comment type="similarity">
    <text evidence="6">Belongs to the MrnC RNase family.</text>
</comment>
<evidence type="ECO:0000256" key="3">
    <source>
        <dbReference type="ARBA" id="ARBA00022722"/>
    </source>
</evidence>
<dbReference type="STRING" id="93059.P9211_06951"/>
<dbReference type="EC" id="3.1.26.-" evidence="6"/>
<dbReference type="SUPFAM" id="SSF69065">
    <property type="entry name" value="RNase III domain-like"/>
    <property type="match status" value="1"/>
</dbReference>
<evidence type="ECO:0000256" key="6">
    <source>
        <dbReference type="HAMAP-Rule" id="MF_01468"/>
    </source>
</evidence>
<comment type="subcellular location">
    <subcellularLocation>
        <location evidence="6">Cytoplasm</location>
    </subcellularLocation>
</comment>
<keyword evidence="6" id="KW-0460">Magnesium</keyword>
<keyword evidence="9" id="KW-1185">Reference proteome</keyword>
<keyword evidence="4 6" id="KW-0255">Endonuclease</keyword>
<comment type="function">
    <text evidence="6">Involved in correct processing of both the 5' and 3' ends of 23S rRNA precursor. Processes 30S rRNA precursor transcript even in absence of ribonuclease 3 (Rnc); Rnc processes 30S rRNA into smaller rRNA precursors.</text>
</comment>
<proteinExistence type="inferred from homology"/>
<dbReference type="PANTHER" id="PTHR34276">
    <property type="entry name" value="MINI-RIBONUCLEASE 3"/>
    <property type="match status" value="1"/>
</dbReference>
<dbReference type="InterPro" id="IPR008226">
    <property type="entry name" value="Mini3_fam"/>
</dbReference>
<keyword evidence="5 6" id="KW-0378">Hydrolase</keyword>
<evidence type="ECO:0000256" key="5">
    <source>
        <dbReference type="ARBA" id="ARBA00022801"/>
    </source>
</evidence>
<feature type="domain" description="RNase III" evidence="7">
    <location>
        <begin position="21"/>
        <end position="116"/>
    </location>
</feature>
<dbReference type="GO" id="GO:0004525">
    <property type="term" value="F:ribonuclease III activity"/>
    <property type="evidence" value="ECO:0007669"/>
    <property type="project" value="InterPro"/>
</dbReference>
<evidence type="ECO:0000256" key="4">
    <source>
        <dbReference type="ARBA" id="ARBA00022759"/>
    </source>
</evidence>